<keyword evidence="3" id="KW-1185">Reference proteome</keyword>
<protein>
    <submittedName>
        <fullName evidence="2">Uncharacterized protein</fullName>
    </submittedName>
</protein>
<accession>A0A195BHZ6</accession>
<evidence type="ECO:0000313" key="3">
    <source>
        <dbReference type="Proteomes" id="UP000078540"/>
    </source>
</evidence>
<name>A0A195BHZ6_9HYME</name>
<sequence>MPQAYYANHTQEKHRIGSGDADNVGMNQYYCVSRTCIIIHYNDEHCLRCTCTPPAHFFTCTGLCDTPVKKVSMRMHTYTRMNRESWRIGACREPRAPRGSNQSVCKRPAIGCEEILLRPLLSLSVPHYPRTYPDFIARFSISIVYVSLDIVRVYLYMYTRDCRRGAARRRTALRCYGALTAPSVREVFLALDFPPGIITSRSVQIRDYSPDCRGDRTKSARACGTSTEEIFLTTRCHRVRPTEITDEDSERSSTPVTLQECAGGRSPPPPLPPPLLHSCESIIVSD</sequence>
<feature type="compositionally biased region" description="Pro residues" evidence="1">
    <location>
        <begin position="266"/>
        <end position="275"/>
    </location>
</feature>
<organism evidence="2 3">
    <name type="scientific">Atta colombica</name>
    <dbReference type="NCBI Taxonomy" id="520822"/>
    <lineage>
        <taxon>Eukaryota</taxon>
        <taxon>Metazoa</taxon>
        <taxon>Ecdysozoa</taxon>
        <taxon>Arthropoda</taxon>
        <taxon>Hexapoda</taxon>
        <taxon>Insecta</taxon>
        <taxon>Pterygota</taxon>
        <taxon>Neoptera</taxon>
        <taxon>Endopterygota</taxon>
        <taxon>Hymenoptera</taxon>
        <taxon>Apocrita</taxon>
        <taxon>Aculeata</taxon>
        <taxon>Formicoidea</taxon>
        <taxon>Formicidae</taxon>
        <taxon>Myrmicinae</taxon>
        <taxon>Atta</taxon>
    </lineage>
</organism>
<evidence type="ECO:0000313" key="2">
    <source>
        <dbReference type="EMBL" id="KYM83855.1"/>
    </source>
</evidence>
<dbReference type="AlphaFoldDB" id="A0A195BHZ6"/>
<proteinExistence type="predicted"/>
<feature type="region of interest" description="Disordered" evidence="1">
    <location>
        <begin position="243"/>
        <end position="277"/>
    </location>
</feature>
<dbReference type="EMBL" id="KQ976476">
    <property type="protein sequence ID" value="KYM83855.1"/>
    <property type="molecule type" value="Genomic_DNA"/>
</dbReference>
<gene>
    <name evidence="2" type="ORF">ALC53_05715</name>
</gene>
<dbReference type="Proteomes" id="UP000078540">
    <property type="component" value="Unassembled WGS sequence"/>
</dbReference>
<evidence type="ECO:0000256" key="1">
    <source>
        <dbReference type="SAM" id="MobiDB-lite"/>
    </source>
</evidence>
<reference evidence="2 3" key="1">
    <citation type="submission" date="2015-09" db="EMBL/GenBank/DDBJ databases">
        <title>Atta colombica WGS genome.</title>
        <authorList>
            <person name="Nygaard S."/>
            <person name="Hu H."/>
            <person name="Boomsma J."/>
            <person name="Zhang G."/>
        </authorList>
    </citation>
    <scope>NUCLEOTIDE SEQUENCE [LARGE SCALE GENOMIC DNA]</scope>
    <source>
        <strain evidence="2">Treedump-2</strain>
        <tissue evidence="2">Whole body</tissue>
    </source>
</reference>